<reference evidence="4 5" key="1">
    <citation type="journal article" date="2013" name="Genome Announc.">
        <title>Genome sequence of 'Candidatus Methanomassiliicoccus intestinalis' Issoire-Mx1, a third thermoplasmatales-related methanogenic archaeon from human feces.</title>
        <authorList>
            <person name="Borrel G."/>
            <person name="Harris H.M."/>
            <person name="Parisot N."/>
            <person name="Gaci N."/>
            <person name="Tottey W."/>
            <person name="Mihajlovski A."/>
            <person name="Deane J."/>
            <person name="Gribaldo S."/>
            <person name="Bardot O."/>
            <person name="Peyretaillade E."/>
            <person name="Peyret P."/>
            <person name="O'Toole P.W."/>
            <person name="Brugere J.F."/>
        </authorList>
    </citation>
    <scope>NUCLEOTIDE SEQUENCE [LARGE SCALE GENOMIC DNA]</scope>
    <source>
        <strain evidence="4 5">Issoire-Mx1</strain>
    </source>
</reference>
<dbReference type="OrthoDB" id="372040at2157"/>
<evidence type="ECO:0000313" key="5">
    <source>
        <dbReference type="Proteomes" id="UP000014070"/>
    </source>
</evidence>
<proteinExistence type="predicted"/>
<organism evidence="4 5">
    <name type="scientific">Methanomassiliicoccus intestinalis (strain Issoire-Mx1)</name>
    <dbReference type="NCBI Taxonomy" id="1295009"/>
    <lineage>
        <taxon>Archaea</taxon>
        <taxon>Methanobacteriati</taxon>
        <taxon>Thermoplasmatota</taxon>
        <taxon>Thermoplasmata</taxon>
        <taxon>Methanomassiliicoccales</taxon>
        <taxon>Methanomassiliicoccaceae</taxon>
        <taxon>Methanomassiliicoccus</taxon>
    </lineage>
</organism>
<dbReference type="EMBL" id="CP005934">
    <property type="protein sequence ID" value="AGN26961.1"/>
    <property type="molecule type" value="Genomic_DNA"/>
</dbReference>
<dbReference type="HOGENOM" id="CLU_063430_1_1_2"/>
<evidence type="ECO:0000256" key="1">
    <source>
        <dbReference type="ARBA" id="ARBA00022603"/>
    </source>
</evidence>
<gene>
    <name evidence="4" type="ORF">MMINT_16680</name>
</gene>
<keyword evidence="2 4" id="KW-0808">Transferase</keyword>
<dbReference type="PANTHER" id="PTHR30481:SF4">
    <property type="entry name" value="SITE-SPECIFIC DNA-METHYLTRANSFERASE (ADENINE-SPECIFIC)"/>
    <property type="match status" value="1"/>
</dbReference>
<dbReference type="InParanoid" id="R9TB72"/>
<evidence type="ECO:0000256" key="2">
    <source>
        <dbReference type="ARBA" id="ARBA00022679"/>
    </source>
</evidence>
<evidence type="ECO:0000256" key="3">
    <source>
        <dbReference type="ARBA" id="ARBA00022691"/>
    </source>
</evidence>
<dbReference type="InterPro" id="IPR012327">
    <property type="entry name" value="MeTrfase_D12"/>
</dbReference>
<dbReference type="REBASE" id="65402">
    <property type="entry name" value="M.MspMx1ORF7765P"/>
</dbReference>
<protein>
    <submittedName>
        <fullName evidence="4">D12 class N6 adenine-specific DNA methyltransferase</fullName>
    </submittedName>
</protein>
<dbReference type="InterPro" id="IPR029063">
    <property type="entry name" value="SAM-dependent_MTases_sf"/>
</dbReference>
<name>R9TB72_METII</name>
<dbReference type="GeneID" id="41324031"/>
<keyword evidence="3" id="KW-0949">S-adenosyl-L-methionine</keyword>
<dbReference type="GO" id="GO:0006298">
    <property type="term" value="P:mismatch repair"/>
    <property type="evidence" value="ECO:0007669"/>
    <property type="project" value="TreeGrafter"/>
</dbReference>
<dbReference type="GO" id="GO:0043565">
    <property type="term" value="F:sequence-specific DNA binding"/>
    <property type="evidence" value="ECO:0007669"/>
    <property type="project" value="TreeGrafter"/>
</dbReference>
<dbReference type="Pfam" id="PF02086">
    <property type="entry name" value="MethyltransfD12"/>
    <property type="match status" value="1"/>
</dbReference>
<dbReference type="Gene3D" id="3.40.50.150">
    <property type="entry name" value="Vaccinia Virus protein VP39"/>
    <property type="match status" value="2"/>
</dbReference>
<sequence>MKAVPPFPYYGGKSRHLRFILPKLPQTKRYCEPFAGAASVLLSRDPVEVETYNDLDSNIVIFFRVLREQTEDLLKSLELTPFSQEEFKNALITLNTEGHSDLERARSFFIRATMSRGARPYHGAWNPSITHTRREMSGAVGRYQVNLERLELIASRLLRVQITNDDALKIIRKYDTQDTLFYVDPPYYHGSRSNSYCYKYEMSSVQHRHLAYILNNVEGYVAISGYHSDFFDELYEGWYCSKDKINRNNELKSERQEILWTNYDPETFEKLNIKQAPKQTKLEEVVQ</sequence>
<dbReference type="Proteomes" id="UP000014070">
    <property type="component" value="Chromosome"/>
</dbReference>
<keyword evidence="1 4" id="KW-0489">Methyltransferase</keyword>
<dbReference type="GO" id="GO:1904047">
    <property type="term" value="F:S-adenosyl-L-methionine binding"/>
    <property type="evidence" value="ECO:0007669"/>
    <property type="project" value="TreeGrafter"/>
</dbReference>
<dbReference type="PANTHER" id="PTHR30481">
    <property type="entry name" value="DNA ADENINE METHYLASE"/>
    <property type="match status" value="1"/>
</dbReference>
<dbReference type="PIRSF" id="PIRSF000398">
    <property type="entry name" value="M_m6A_EcoRV"/>
    <property type="match status" value="1"/>
</dbReference>
<dbReference type="STRING" id="1295009.MMINT_16680"/>
<dbReference type="GO" id="GO:0032259">
    <property type="term" value="P:methylation"/>
    <property type="evidence" value="ECO:0007669"/>
    <property type="project" value="UniProtKB-KW"/>
</dbReference>
<dbReference type="InterPro" id="IPR012263">
    <property type="entry name" value="M_m6A_EcoRV"/>
</dbReference>
<accession>R9TB72</accession>
<keyword evidence="5" id="KW-1185">Reference proteome</keyword>
<dbReference type="GO" id="GO:0009307">
    <property type="term" value="P:DNA restriction-modification system"/>
    <property type="evidence" value="ECO:0007669"/>
    <property type="project" value="InterPro"/>
</dbReference>
<dbReference type="RefSeq" id="WP_020449486.1">
    <property type="nucleotide sequence ID" value="NC_021353.1"/>
</dbReference>
<dbReference type="PRINTS" id="PR00505">
    <property type="entry name" value="D12N6MTFRASE"/>
</dbReference>
<dbReference type="KEGG" id="mer:MMINT_16680"/>
<evidence type="ECO:0000313" key="4">
    <source>
        <dbReference type="EMBL" id="AGN26961.1"/>
    </source>
</evidence>
<dbReference type="AlphaFoldDB" id="R9TB72"/>
<dbReference type="SUPFAM" id="SSF53335">
    <property type="entry name" value="S-adenosyl-L-methionine-dependent methyltransferases"/>
    <property type="match status" value="1"/>
</dbReference>
<dbReference type="GO" id="GO:0009007">
    <property type="term" value="F:site-specific DNA-methyltransferase (adenine-specific) activity"/>
    <property type="evidence" value="ECO:0007669"/>
    <property type="project" value="UniProtKB-EC"/>
</dbReference>